<dbReference type="PROSITE" id="PS00028">
    <property type="entry name" value="ZINC_FINGER_C2H2_1"/>
    <property type="match status" value="1"/>
</dbReference>
<dbReference type="PROSITE" id="PS50157">
    <property type="entry name" value="ZINC_FINGER_C2H2_2"/>
    <property type="match status" value="1"/>
</dbReference>
<keyword evidence="6" id="KW-1185">Reference proteome</keyword>
<feature type="region of interest" description="Disordered" evidence="3">
    <location>
        <begin position="399"/>
        <end position="456"/>
    </location>
</feature>
<keyword evidence="2" id="KW-0175">Coiled coil</keyword>
<keyword evidence="1" id="KW-0479">Metal-binding</keyword>
<feature type="domain" description="C2H2-type" evidence="4">
    <location>
        <begin position="76"/>
        <end position="103"/>
    </location>
</feature>
<accession>A0A2C9VQZ5</accession>
<evidence type="ECO:0000313" key="5">
    <source>
        <dbReference type="EMBL" id="OAY48320.1"/>
    </source>
</evidence>
<protein>
    <recommendedName>
        <fullName evidence="4">C2H2-type domain-containing protein</fullName>
    </recommendedName>
</protein>
<comment type="caution">
    <text evidence="5">The sequence shown here is derived from an EMBL/GenBank/DDBJ whole genome shotgun (WGS) entry which is preliminary data.</text>
</comment>
<dbReference type="InterPro" id="IPR013087">
    <property type="entry name" value="Znf_C2H2_type"/>
</dbReference>
<reference evidence="6" key="1">
    <citation type="journal article" date="2016" name="Nat. Biotechnol.">
        <title>Sequencing wild and cultivated cassava and related species reveals extensive interspecific hybridization and genetic diversity.</title>
        <authorList>
            <person name="Bredeson J.V."/>
            <person name="Lyons J.B."/>
            <person name="Prochnik S.E."/>
            <person name="Wu G.A."/>
            <person name="Ha C.M."/>
            <person name="Edsinger-Gonzales E."/>
            <person name="Grimwood J."/>
            <person name="Schmutz J."/>
            <person name="Rabbi I.Y."/>
            <person name="Egesi C."/>
            <person name="Nauluvula P."/>
            <person name="Lebot V."/>
            <person name="Ndunguru J."/>
            <person name="Mkamilo G."/>
            <person name="Bart R.S."/>
            <person name="Setter T.L."/>
            <person name="Gleadow R.M."/>
            <person name="Kulakow P."/>
            <person name="Ferguson M.E."/>
            <person name="Rounsley S."/>
            <person name="Rokhsar D.S."/>
        </authorList>
    </citation>
    <scope>NUCLEOTIDE SEQUENCE [LARGE SCALE GENOMIC DNA]</scope>
    <source>
        <strain evidence="6">cv. AM560-2</strain>
    </source>
</reference>
<dbReference type="Proteomes" id="UP000091857">
    <property type="component" value="Chromosome 6"/>
</dbReference>
<proteinExistence type="predicted"/>
<evidence type="ECO:0000256" key="3">
    <source>
        <dbReference type="SAM" id="MobiDB-lite"/>
    </source>
</evidence>
<name>A0A2C9VQZ5_MANES</name>
<feature type="compositionally biased region" description="Polar residues" evidence="3">
    <location>
        <begin position="399"/>
        <end position="419"/>
    </location>
</feature>
<organism evidence="5 6">
    <name type="scientific">Manihot esculenta</name>
    <name type="common">Cassava</name>
    <name type="synonym">Jatropha manihot</name>
    <dbReference type="NCBI Taxonomy" id="3983"/>
    <lineage>
        <taxon>Eukaryota</taxon>
        <taxon>Viridiplantae</taxon>
        <taxon>Streptophyta</taxon>
        <taxon>Embryophyta</taxon>
        <taxon>Tracheophyta</taxon>
        <taxon>Spermatophyta</taxon>
        <taxon>Magnoliopsida</taxon>
        <taxon>eudicotyledons</taxon>
        <taxon>Gunneridae</taxon>
        <taxon>Pentapetalae</taxon>
        <taxon>rosids</taxon>
        <taxon>fabids</taxon>
        <taxon>Malpighiales</taxon>
        <taxon>Euphorbiaceae</taxon>
        <taxon>Crotonoideae</taxon>
        <taxon>Manihoteae</taxon>
        <taxon>Manihot</taxon>
    </lineage>
</organism>
<evidence type="ECO:0000256" key="1">
    <source>
        <dbReference type="PROSITE-ProRule" id="PRU00042"/>
    </source>
</evidence>
<keyword evidence="1" id="KW-0862">Zinc</keyword>
<feature type="coiled-coil region" evidence="2">
    <location>
        <begin position="273"/>
        <end position="305"/>
    </location>
</feature>
<dbReference type="PANTHER" id="PTHR36055:SF1">
    <property type="entry name" value="C2H2-LIKE ZINC FINGER PROTEIN"/>
    <property type="match status" value="1"/>
</dbReference>
<keyword evidence="1" id="KW-0863">Zinc-finger</keyword>
<dbReference type="Gramene" id="Manes.06G149800.4.v8.1">
    <property type="protein sequence ID" value="Manes.06G149800.4.v8.1.CDS"/>
    <property type="gene ID" value="Manes.06G149800.v8.1"/>
</dbReference>
<dbReference type="GO" id="GO:0008270">
    <property type="term" value="F:zinc ion binding"/>
    <property type="evidence" value="ECO:0007669"/>
    <property type="project" value="UniProtKB-KW"/>
</dbReference>
<dbReference type="OrthoDB" id="191139at2759"/>
<evidence type="ECO:0000256" key="2">
    <source>
        <dbReference type="SAM" id="Coils"/>
    </source>
</evidence>
<dbReference type="STRING" id="3983.A0A2C9VQZ5"/>
<evidence type="ECO:0000313" key="6">
    <source>
        <dbReference type="Proteomes" id="UP000091857"/>
    </source>
</evidence>
<sequence length="707" mass="78635">MPVAKLKSSNNTDVMKTEKGNDSLDTFIRQAIGKEPFLSFSKAGDSPVQWIQLLQALDQQDLPGWPLLTPLKVQMQKCEKCSREFCSSINYRRHIRVHHRLKKLDKDSSKNRDLLGTFWDKLSEDEAMEILSFKDVTLEGVPGSSIVKALMGLIRKPGFSSLPQYCLRAGSALLDIIQARPSRFPLSSEDLFSILDDASEKTFLCGTAVSMQKYIFDGEAGKIGLEMKNLVACTSFLVEQKLVKAWLADKDAESLRCQKLLVEEEEAAQRRQAELLERKRQKKLRQKEQKTKEHVQEEQANLLKERIDNTVEGVSSAEQSFPLTASDSGMSCLEALADHIPSSFESFELPSMVENVGLEIQIGSGSDPGTRHNVERQTVQRNSRRHFVVGRWHLSPKSQWNHVPNGFHASQNSQASKHSAMQKHGNHRDSKPVPSINGNRKWSRKSKPNYTEDGLKTRVQKEAISLPDHNERHEVLIGSISVALGNCSQQEGNNVDGARDDFLSEHQIPKENSVQDKHNRPDSAHCNTNRSTIKLWRPVSRNGMQGPISVDNGARESHVDGVAGKIDDYTPSNGNCLTSLSVGDNKCGTGSFPLLPESLHPGTVHFSCQAAKAFLAERWKEAIASEHVKLVLSPELKSSADIQNGCLVDVAQSSDMKKCSLHGNVENQLVDVGSHESSTTGASKAKFRIKPEKGVKLKYIPKQRTIS</sequence>
<gene>
    <name evidence="5" type="ORF">MANES_06G149800v8</name>
</gene>
<evidence type="ECO:0000259" key="4">
    <source>
        <dbReference type="PROSITE" id="PS50157"/>
    </source>
</evidence>
<dbReference type="PANTHER" id="PTHR36055">
    <property type="entry name" value="C2H2-LIKE ZINC FINGER PROTEIN"/>
    <property type="match status" value="1"/>
</dbReference>
<dbReference type="AlphaFoldDB" id="A0A2C9VQZ5"/>
<dbReference type="EMBL" id="CM004392">
    <property type="protein sequence ID" value="OAY48320.1"/>
    <property type="molecule type" value="Genomic_DNA"/>
</dbReference>